<gene>
    <name evidence="4" type="ORF">Ataiwa_04730</name>
</gene>
<accession>A0ABQ6PW64</accession>
<keyword evidence="2" id="KW-0812">Transmembrane</keyword>
<evidence type="ECO:0000259" key="3">
    <source>
        <dbReference type="Pfam" id="PF20305"/>
    </source>
</evidence>
<evidence type="ECO:0000256" key="1">
    <source>
        <dbReference type="SAM" id="Coils"/>
    </source>
</evidence>
<organism evidence="4 5">
    <name type="scientific">Algoriphagus taiwanensis</name>
    <dbReference type="NCBI Taxonomy" id="1445656"/>
    <lineage>
        <taxon>Bacteria</taxon>
        <taxon>Pseudomonadati</taxon>
        <taxon>Bacteroidota</taxon>
        <taxon>Cytophagia</taxon>
        <taxon>Cytophagales</taxon>
        <taxon>Cyclobacteriaceae</taxon>
        <taxon>Algoriphagus</taxon>
    </lineage>
</organism>
<dbReference type="Pfam" id="PF20305">
    <property type="entry name" value="pYEATS"/>
    <property type="match status" value="1"/>
</dbReference>
<keyword evidence="2" id="KW-1133">Transmembrane helix</keyword>
<feature type="transmembrane region" description="Helical" evidence="2">
    <location>
        <begin position="45"/>
        <end position="69"/>
    </location>
</feature>
<evidence type="ECO:0000256" key="2">
    <source>
        <dbReference type="SAM" id="Phobius"/>
    </source>
</evidence>
<evidence type="ECO:0000313" key="4">
    <source>
        <dbReference type="EMBL" id="GMQ32201.1"/>
    </source>
</evidence>
<name>A0ABQ6PW64_9BACT</name>
<evidence type="ECO:0000313" key="5">
    <source>
        <dbReference type="Proteomes" id="UP001307705"/>
    </source>
</evidence>
<reference evidence="4 5" key="1">
    <citation type="submission" date="2023-08" db="EMBL/GenBank/DDBJ databases">
        <title>Draft genome sequence of Algoriphagus taiwanensis.</title>
        <authorList>
            <person name="Takatani N."/>
            <person name="Hosokawa M."/>
            <person name="Sawabe T."/>
        </authorList>
    </citation>
    <scope>NUCLEOTIDE SEQUENCE [LARGE SCALE GENOMIC DNA]</scope>
    <source>
        <strain evidence="4 5">JCM 19755</strain>
    </source>
</reference>
<comment type="caution">
    <text evidence="4">The sequence shown here is derived from an EMBL/GenBank/DDBJ whole genome shotgun (WGS) entry which is preliminary data.</text>
</comment>
<keyword evidence="1" id="KW-0175">Coiled coil</keyword>
<dbReference type="RefSeq" id="WP_338227013.1">
    <property type="nucleotide sequence ID" value="NZ_BTPE01000002.1"/>
</dbReference>
<dbReference type="EMBL" id="BTPE01000002">
    <property type="protein sequence ID" value="GMQ32201.1"/>
    <property type="molecule type" value="Genomic_DNA"/>
</dbReference>
<keyword evidence="2" id="KW-0472">Membrane</keyword>
<dbReference type="InterPro" id="IPR046888">
    <property type="entry name" value="pYEATS"/>
</dbReference>
<feature type="domain" description="Prokaryotic YEATS" evidence="3">
    <location>
        <begin position="275"/>
        <end position="345"/>
    </location>
</feature>
<feature type="transmembrane region" description="Helical" evidence="2">
    <location>
        <begin position="133"/>
        <end position="153"/>
    </location>
</feature>
<protein>
    <recommendedName>
        <fullName evidence="3">Prokaryotic YEATS domain-containing protein</fullName>
    </recommendedName>
</protein>
<feature type="coiled-coil region" evidence="1">
    <location>
        <begin position="166"/>
        <end position="231"/>
    </location>
</feature>
<dbReference type="Proteomes" id="UP001307705">
    <property type="component" value="Unassembled WGS sequence"/>
</dbReference>
<keyword evidence="5" id="KW-1185">Reference proteome</keyword>
<proteinExistence type="predicted"/>
<sequence length="358" mass="40593">MNTINSNSQTAYEKKDYLQITFFISIILGVLGILGYSISFKESKLFFICLMISLAAFSISFFVGILFGMPKRKDNDSDNYTLNNSLVEISEWLTKIIVGLSLVNLQNIPPYLVKIGNYIEITTQLKNITSLKIISISLIIYYSFLGLYFGYNYMRIFLSLKYRDVDNEMVKEIDKLKQEIDAKKEAVEKLETKTNLVEAALKSSVKSENEINEIKNLNTEISQKIELLKLKAFEKTDKVNNIYPDDTQKGKWGGLSQNNNKIINAEINELYEGLYQIKINVQSVDSQSPLEDGNIVIFALHPTFHPKVRLVKVKNGVATLELIAFGSFTVGAYADYDGTELEIDLAEVPGVSQYFKTH</sequence>
<feature type="transmembrane region" description="Helical" evidence="2">
    <location>
        <begin position="20"/>
        <end position="38"/>
    </location>
</feature>